<protein>
    <submittedName>
        <fullName evidence="2">Antitoxin Phd</fullName>
    </submittedName>
</protein>
<sequence>MTMMVNTANMVSMTEANQNFSKIAHMVDASGSVVIMKNNAPKYVLIEYKQVEEEAVASDEEVMAVTERLMHKNMEALKVLAKRKY</sequence>
<evidence type="ECO:0000313" key="2">
    <source>
        <dbReference type="EMBL" id="SFA85413.1"/>
    </source>
</evidence>
<proteinExistence type="inferred from homology"/>
<dbReference type="Proteomes" id="UP000183843">
    <property type="component" value="Unassembled WGS sequence"/>
</dbReference>
<dbReference type="SUPFAM" id="SSF143120">
    <property type="entry name" value="YefM-like"/>
    <property type="match status" value="1"/>
</dbReference>
<accession>A0A1I0WBL4</accession>
<dbReference type="InterPro" id="IPR036165">
    <property type="entry name" value="YefM-like_sf"/>
</dbReference>
<comment type="similarity">
    <text evidence="1">Belongs to the phD/YefM antitoxin family.</text>
</comment>
<evidence type="ECO:0000313" key="3">
    <source>
        <dbReference type="Proteomes" id="UP000183843"/>
    </source>
</evidence>
<evidence type="ECO:0000256" key="1">
    <source>
        <dbReference type="ARBA" id="ARBA00009981"/>
    </source>
</evidence>
<dbReference type="EMBL" id="FOJX01000002">
    <property type="protein sequence ID" value="SFA85413.1"/>
    <property type="molecule type" value="Genomic_DNA"/>
</dbReference>
<gene>
    <name evidence="2" type="ORF">SAMN05216587_102337</name>
</gene>
<organism evidence="2 3">
    <name type="scientific">Selenomonas ruminantium</name>
    <dbReference type="NCBI Taxonomy" id="971"/>
    <lineage>
        <taxon>Bacteria</taxon>
        <taxon>Bacillati</taxon>
        <taxon>Bacillota</taxon>
        <taxon>Negativicutes</taxon>
        <taxon>Selenomonadales</taxon>
        <taxon>Selenomonadaceae</taxon>
        <taxon>Selenomonas</taxon>
    </lineage>
</organism>
<name>A0A1I0WBL4_SELRU</name>
<reference evidence="2 3" key="1">
    <citation type="submission" date="2016-10" db="EMBL/GenBank/DDBJ databases">
        <authorList>
            <person name="de Groot N.N."/>
        </authorList>
    </citation>
    <scope>NUCLEOTIDE SEQUENCE [LARGE SCALE GENOMIC DNA]</scope>
    <source>
        <strain evidence="2 3">L14</strain>
    </source>
</reference>
<dbReference type="AlphaFoldDB" id="A0A1I0WBL4"/>
<dbReference type="RefSeq" id="WP_256211489.1">
    <property type="nucleotide sequence ID" value="NZ_FOJX01000002.1"/>
</dbReference>